<protein>
    <submittedName>
        <fullName evidence="7">Alpha-glucan family phosphorylase</fullName>
    </submittedName>
</protein>
<evidence type="ECO:0000256" key="1">
    <source>
        <dbReference type="ARBA" id="ARBA00001275"/>
    </source>
</evidence>
<dbReference type="PANTHER" id="PTHR42655:SF1">
    <property type="entry name" value="GLYCOGEN PHOSPHORYLASE"/>
    <property type="match status" value="1"/>
</dbReference>
<organism evidence="7 8">
    <name type="scientific">Candidatus Merdivivens faecigallinarum</name>
    <dbReference type="NCBI Taxonomy" id="2840871"/>
    <lineage>
        <taxon>Bacteria</taxon>
        <taxon>Pseudomonadati</taxon>
        <taxon>Bacteroidota</taxon>
        <taxon>Bacteroidia</taxon>
        <taxon>Bacteroidales</taxon>
        <taxon>Muribaculaceae</taxon>
        <taxon>Muribaculaceae incertae sedis</taxon>
        <taxon>Candidatus Merdivivens</taxon>
    </lineage>
</organism>
<keyword evidence="5" id="KW-0808">Transferase</keyword>
<keyword evidence="3" id="KW-0021">Allosteric enzyme</keyword>
<dbReference type="InterPro" id="IPR011834">
    <property type="entry name" value="Agluc_phsphrylas"/>
</dbReference>
<feature type="domain" description="DUF3417" evidence="6">
    <location>
        <begin position="579"/>
        <end position="680"/>
    </location>
</feature>
<dbReference type="Gene3D" id="3.40.50.2000">
    <property type="entry name" value="Glycogen Phosphorylase B"/>
    <property type="match status" value="5"/>
</dbReference>
<accession>A0A9D9J0H1</accession>
<comment type="caution">
    <text evidence="7">The sequence shown here is derived from an EMBL/GenBank/DDBJ whole genome shotgun (WGS) entry which is preliminary data.</text>
</comment>
<dbReference type="GO" id="GO:0008184">
    <property type="term" value="F:glycogen phosphorylase activity"/>
    <property type="evidence" value="ECO:0007669"/>
    <property type="project" value="InterPro"/>
</dbReference>
<proteinExistence type="inferred from homology"/>
<evidence type="ECO:0000256" key="3">
    <source>
        <dbReference type="ARBA" id="ARBA00022533"/>
    </source>
</evidence>
<evidence type="ECO:0000256" key="5">
    <source>
        <dbReference type="ARBA" id="ARBA00022679"/>
    </source>
</evidence>
<dbReference type="SUPFAM" id="SSF53756">
    <property type="entry name" value="UDP-Glycosyltransferase/glycogen phosphorylase"/>
    <property type="match status" value="3"/>
</dbReference>
<dbReference type="GO" id="GO:0004373">
    <property type="term" value="F:alpha-1,4-glucan glucosyltransferase (UDP-glucose donor) activity"/>
    <property type="evidence" value="ECO:0007669"/>
    <property type="project" value="InterPro"/>
</dbReference>
<dbReference type="Pfam" id="PF11897">
    <property type="entry name" value="DUF3417"/>
    <property type="match status" value="1"/>
</dbReference>
<reference evidence="7" key="2">
    <citation type="journal article" date="2021" name="PeerJ">
        <title>Extensive microbial diversity within the chicken gut microbiome revealed by metagenomics and culture.</title>
        <authorList>
            <person name="Gilroy R."/>
            <person name="Ravi A."/>
            <person name="Getino M."/>
            <person name="Pursley I."/>
            <person name="Horton D.L."/>
            <person name="Alikhan N.F."/>
            <person name="Baker D."/>
            <person name="Gharbi K."/>
            <person name="Hall N."/>
            <person name="Watson M."/>
            <person name="Adriaenssens E.M."/>
            <person name="Foster-Nyarko E."/>
            <person name="Jarju S."/>
            <person name="Secka A."/>
            <person name="Antonio M."/>
            <person name="Oren A."/>
            <person name="Chaudhuri R.R."/>
            <person name="La Ragione R."/>
            <person name="Hildebrand F."/>
            <person name="Pallen M.J."/>
        </authorList>
    </citation>
    <scope>NUCLEOTIDE SEQUENCE</scope>
    <source>
        <strain evidence="7">B3-2255</strain>
    </source>
</reference>
<evidence type="ECO:0000313" key="8">
    <source>
        <dbReference type="Proteomes" id="UP000823772"/>
    </source>
</evidence>
<comment type="catalytic activity">
    <reaction evidence="1">
        <text>[(1-&gt;4)-alpha-D-glucosyl](n) + phosphate = [(1-&gt;4)-alpha-D-glucosyl](n-1) + alpha-D-glucose 1-phosphate</text>
        <dbReference type="Rhea" id="RHEA:41732"/>
        <dbReference type="Rhea" id="RHEA-COMP:9584"/>
        <dbReference type="Rhea" id="RHEA-COMP:9586"/>
        <dbReference type="ChEBI" id="CHEBI:15444"/>
        <dbReference type="ChEBI" id="CHEBI:43474"/>
        <dbReference type="ChEBI" id="CHEBI:58601"/>
        <dbReference type="EC" id="2.4.1.1"/>
    </reaction>
</comment>
<dbReference type="Pfam" id="PF05693">
    <property type="entry name" value="Glycogen_syn"/>
    <property type="match status" value="2"/>
</dbReference>
<name>A0A9D9J0H1_9BACT</name>
<dbReference type="InterPro" id="IPR052182">
    <property type="entry name" value="Glycogen/Maltodextrin_Phosph"/>
</dbReference>
<sequence length="1411" mass="159571">MEQIKKSFPDCLFEVSWEVCNKIGGIHTVLSTKSALVEGELKKNYITVGPDVWMDTEQNPEFTEDKSLFRPWKQKLSQEGLNVRIGRWNIPGNPVAFLVDFTPYISRKDEILTSMWKKFGVDSLTGNWDYIEATLFGYASGMVIESFVKFNLSPHNKVVAHFHEWMTGAGLLYIKERNLPVATVFTTHATVLGRCLAGNNLPLYSGLDNYVPDEKARELGVQARHSLEKQSAANADVFTTVSGITARECARFLGKEPDIITPNGFSEELVPSDGRLDGIRAASRARLLKVASAMCSEVMPDDSLIVGIGGRYEFKNKGIDVFIDALSKIDSSAYSGKRICAFFMIPSGNKGADRNLLSVLSGKQSGYSTLTTHYLVDQENDIITKTLCARGLVNSSSNKVRVFFVPSYLNGNDGVFDMPYYELLAGMDLTVFPSYYEPWGYTPLESLAFHVPSLTTTLAGFGLWVSEHYEGEHPGLAVVDRDDAGYEHVVDCTVARMLEAAGLSDEELASWRENAVEVSKIALWKNNMEFYWKAYSTSIDNLVKARGEYPDMVPDVPDTFAKAEVNKPVWSSIMINSHLPDRLSALEKLSRNLWWCWNEPAKELFASIDPELWDLSDHNPIAMLDMVRMGRYVELSEDKGFLARMDEVYAAFSAYMEEKKDRKGPSIAYFCMEYGLDTSLKIYSGGLGILAGDYLKESSDMNVDMVAVGLLYRYGYFTQKLSASGDQVSTYDAQDFMRIPASPVRDSDGNWVIISVAFPGRNLYARLWKVEVGRTDLYLLDTDFEDNRKDDRAITHQLYGGDWENRLKQEILLGIGGIAALRRLGINADVYHCNEGHAAFTGIERLREYVEQSELIFTEALEVVRATSLFTTHTPVPAGHDSFSEDMLRTYLAHYASRLRIDWPTLMGLGRFNPSDGNEKFSMSVLAANLSQEINGVSWMHGKVSRQIFAGMWPGYLPEELHISYVTNGVHYATWTAPEWKNIHAKVFGSQFMSHHYDKSCFNGIYEVDDRTVWDVRNVLRRRLMDYIKDKLSDPKASSHYSPRQIVTIQNTLRPDILTIGFARRFATYKRAHLLFSNLDRLSAIVNNPERPVQFIFAGKAHPADKAGQDLIKKIANISKMPQFIGKIVFVPDYDISLAKLMVQGVDVWMNNPTRPLEASGTSGEKAAMNGVMHFSVLDGWWIEGYKEGAGWALPMEQTYEDQSYQDELDAATIYNMLESEIVPLYYAKDRSGLSSGWIRYIKNTVAMVACNFTTNRMLNDYLEKYYIPLSVRGAHLIKDDFRAAKDIAEWKRRMKRDWKNVEALSFVRFDSSHHSVFLGEKIHSEVELSIGDISPEEIGVEIIVATTDRNGNIRIEDKYEMTPVEYKDGIAKYSVEIVPDRSGQFSVAGRFYAKSPELPHRQDFDLVRWL</sequence>
<dbReference type="InterPro" id="IPR008631">
    <property type="entry name" value="Glycogen_synth"/>
</dbReference>
<dbReference type="Pfam" id="PF00343">
    <property type="entry name" value="Phosphorylase"/>
    <property type="match status" value="1"/>
</dbReference>
<dbReference type="GO" id="GO:0030170">
    <property type="term" value="F:pyridoxal phosphate binding"/>
    <property type="evidence" value="ECO:0007669"/>
    <property type="project" value="InterPro"/>
</dbReference>
<keyword evidence="4" id="KW-0328">Glycosyltransferase</keyword>
<reference evidence="7" key="1">
    <citation type="submission" date="2020-10" db="EMBL/GenBank/DDBJ databases">
        <authorList>
            <person name="Gilroy R."/>
        </authorList>
    </citation>
    <scope>NUCLEOTIDE SEQUENCE</scope>
    <source>
        <strain evidence="7">B3-2255</strain>
    </source>
</reference>
<comment type="similarity">
    <text evidence="2">Belongs to the glycogen phosphorylase family.</text>
</comment>
<dbReference type="Proteomes" id="UP000823772">
    <property type="component" value="Unassembled WGS sequence"/>
</dbReference>
<gene>
    <name evidence="7" type="primary">glgP</name>
    <name evidence="7" type="ORF">IAC87_06255</name>
</gene>
<evidence type="ECO:0000256" key="4">
    <source>
        <dbReference type="ARBA" id="ARBA00022676"/>
    </source>
</evidence>
<evidence type="ECO:0000313" key="7">
    <source>
        <dbReference type="EMBL" id="MBO8482129.1"/>
    </source>
</evidence>
<dbReference type="InterPro" id="IPR024517">
    <property type="entry name" value="Glycogen_phosphorylase_DUF3417"/>
</dbReference>
<dbReference type="NCBIfam" id="TIGR02094">
    <property type="entry name" value="more_P_ylases"/>
    <property type="match status" value="1"/>
</dbReference>
<dbReference type="InterPro" id="IPR000811">
    <property type="entry name" value="Glyco_trans_35"/>
</dbReference>
<evidence type="ECO:0000259" key="6">
    <source>
        <dbReference type="Pfam" id="PF11897"/>
    </source>
</evidence>
<evidence type="ECO:0000256" key="2">
    <source>
        <dbReference type="ARBA" id="ARBA00006047"/>
    </source>
</evidence>
<dbReference type="EMBL" id="JADILY010000132">
    <property type="protein sequence ID" value="MBO8482129.1"/>
    <property type="molecule type" value="Genomic_DNA"/>
</dbReference>
<dbReference type="GO" id="GO:0005978">
    <property type="term" value="P:glycogen biosynthetic process"/>
    <property type="evidence" value="ECO:0007669"/>
    <property type="project" value="InterPro"/>
</dbReference>
<dbReference type="PANTHER" id="PTHR42655">
    <property type="entry name" value="GLYCOGEN PHOSPHORYLASE"/>
    <property type="match status" value="1"/>
</dbReference>